<dbReference type="SMART" id="SM00490">
    <property type="entry name" value="HELICc"/>
    <property type="match status" value="1"/>
</dbReference>
<proteinExistence type="inferred from homology"/>
<evidence type="ECO:0000256" key="5">
    <source>
        <dbReference type="ARBA" id="ARBA00022884"/>
    </source>
</evidence>
<keyword evidence="9" id="KW-0175">Coiled coil</keyword>
<comment type="domain">
    <text evidence="8">The Q motif is unique to and characteristic of the DEAD box family of RNA helicases and controls ATP binding and hydrolysis.</text>
</comment>
<protein>
    <recommendedName>
        <fullName evidence="8">ATP-dependent RNA helicase</fullName>
        <ecNumber evidence="8">3.6.4.13</ecNumber>
    </recommendedName>
</protein>
<dbReference type="InterPro" id="IPR027417">
    <property type="entry name" value="P-loop_NTPase"/>
</dbReference>
<feature type="domain" description="DEAD-box RNA helicase Q" evidence="13">
    <location>
        <begin position="38"/>
        <end position="66"/>
    </location>
</feature>
<dbReference type="OrthoDB" id="10259640at2759"/>
<dbReference type="EMBL" id="KK583193">
    <property type="protein sequence ID" value="KDO33404.1"/>
    <property type="molecule type" value="Genomic_DNA"/>
</dbReference>
<dbReference type="GeneID" id="24124774"/>
<dbReference type="PROSITE" id="PS51192">
    <property type="entry name" value="HELICASE_ATP_BIND_1"/>
    <property type="match status" value="1"/>
</dbReference>
<keyword evidence="1 7" id="KW-0547">Nucleotide-binding</keyword>
<feature type="compositionally biased region" description="Basic and acidic residues" evidence="10">
    <location>
        <begin position="516"/>
        <end position="527"/>
    </location>
</feature>
<organism evidence="14 15">
    <name type="scientific">Saprolegnia parasitica (strain CBS 223.65)</name>
    <dbReference type="NCBI Taxonomy" id="695850"/>
    <lineage>
        <taxon>Eukaryota</taxon>
        <taxon>Sar</taxon>
        <taxon>Stramenopiles</taxon>
        <taxon>Oomycota</taxon>
        <taxon>Saprolegniomycetes</taxon>
        <taxon>Saprolegniales</taxon>
        <taxon>Saprolegniaceae</taxon>
        <taxon>Saprolegnia</taxon>
    </lineage>
</organism>
<feature type="compositionally biased region" description="Acidic residues" evidence="10">
    <location>
        <begin position="492"/>
        <end position="511"/>
    </location>
</feature>
<evidence type="ECO:0000256" key="4">
    <source>
        <dbReference type="ARBA" id="ARBA00022840"/>
    </source>
</evidence>
<keyword evidence="3 7" id="KW-0347">Helicase</keyword>
<keyword evidence="15" id="KW-1185">Reference proteome</keyword>
<comment type="catalytic activity">
    <reaction evidence="8">
        <text>ATP + H2O = ADP + phosphate + H(+)</text>
        <dbReference type="Rhea" id="RHEA:13065"/>
        <dbReference type="ChEBI" id="CHEBI:15377"/>
        <dbReference type="ChEBI" id="CHEBI:15378"/>
        <dbReference type="ChEBI" id="CHEBI:30616"/>
        <dbReference type="ChEBI" id="CHEBI:43474"/>
        <dbReference type="ChEBI" id="CHEBI:456216"/>
        <dbReference type="EC" id="3.6.4.13"/>
    </reaction>
</comment>
<feature type="compositionally biased region" description="Basic residues" evidence="10">
    <location>
        <begin position="625"/>
        <end position="635"/>
    </location>
</feature>
<feature type="region of interest" description="Disordered" evidence="10">
    <location>
        <begin position="477"/>
        <end position="552"/>
    </location>
</feature>
<dbReference type="SUPFAM" id="SSF52540">
    <property type="entry name" value="P-loop containing nucleoside triphosphate hydrolases"/>
    <property type="match status" value="2"/>
</dbReference>
<dbReference type="Proteomes" id="UP000030745">
    <property type="component" value="Unassembled WGS sequence"/>
</dbReference>
<evidence type="ECO:0000256" key="8">
    <source>
        <dbReference type="RuleBase" id="RU365068"/>
    </source>
</evidence>
<dbReference type="EC" id="3.6.4.13" evidence="8"/>
<dbReference type="PROSITE" id="PS51194">
    <property type="entry name" value="HELICASE_CTER"/>
    <property type="match status" value="1"/>
</dbReference>
<evidence type="ECO:0000313" key="15">
    <source>
        <dbReference type="Proteomes" id="UP000030745"/>
    </source>
</evidence>
<dbReference type="InterPro" id="IPR014001">
    <property type="entry name" value="Helicase_ATP-bd"/>
</dbReference>
<dbReference type="GO" id="GO:0003723">
    <property type="term" value="F:RNA binding"/>
    <property type="evidence" value="ECO:0007669"/>
    <property type="project" value="UniProtKB-UniRule"/>
</dbReference>
<accession>A0A067CRR0</accession>
<dbReference type="PANTHER" id="PTHR24031">
    <property type="entry name" value="RNA HELICASE"/>
    <property type="match status" value="1"/>
</dbReference>
<feature type="short sequence motif" description="Q motif" evidence="6">
    <location>
        <begin position="38"/>
        <end position="66"/>
    </location>
</feature>
<dbReference type="CDD" id="cd18787">
    <property type="entry name" value="SF2_C_DEAD"/>
    <property type="match status" value="1"/>
</dbReference>
<evidence type="ECO:0000313" key="14">
    <source>
        <dbReference type="EMBL" id="KDO33404.1"/>
    </source>
</evidence>
<reference evidence="14 15" key="1">
    <citation type="journal article" date="2013" name="PLoS Genet.">
        <title>Distinctive expansion of potential virulence genes in the genome of the oomycete fish pathogen Saprolegnia parasitica.</title>
        <authorList>
            <person name="Jiang R.H."/>
            <person name="de Bruijn I."/>
            <person name="Haas B.J."/>
            <person name="Belmonte R."/>
            <person name="Lobach L."/>
            <person name="Christie J."/>
            <person name="van den Ackerveken G."/>
            <person name="Bottin A."/>
            <person name="Bulone V."/>
            <person name="Diaz-Moreno S.M."/>
            <person name="Dumas B."/>
            <person name="Fan L."/>
            <person name="Gaulin E."/>
            <person name="Govers F."/>
            <person name="Grenville-Briggs L.J."/>
            <person name="Horner N.R."/>
            <person name="Levin J.Z."/>
            <person name="Mammella M."/>
            <person name="Meijer H.J."/>
            <person name="Morris P."/>
            <person name="Nusbaum C."/>
            <person name="Oome S."/>
            <person name="Phillips A.J."/>
            <person name="van Rooyen D."/>
            <person name="Rzeszutek E."/>
            <person name="Saraiva M."/>
            <person name="Secombes C.J."/>
            <person name="Seidl M.F."/>
            <person name="Snel B."/>
            <person name="Stassen J.H."/>
            <person name="Sykes S."/>
            <person name="Tripathy S."/>
            <person name="van den Berg H."/>
            <person name="Vega-Arreguin J.C."/>
            <person name="Wawra S."/>
            <person name="Young S.K."/>
            <person name="Zeng Q."/>
            <person name="Dieguez-Uribeondo J."/>
            <person name="Russ C."/>
            <person name="Tyler B.M."/>
            <person name="van West P."/>
        </authorList>
    </citation>
    <scope>NUCLEOTIDE SEQUENCE [LARGE SCALE GENOMIC DNA]</scope>
    <source>
        <strain evidence="14 15">CBS 223.65</strain>
    </source>
</reference>
<feature type="coiled-coil region" evidence="9">
    <location>
        <begin position="450"/>
        <end position="477"/>
    </location>
</feature>
<feature type="domain" description="Helicase C-terminal" evidence="12">
    <location>
        <begin position="243"/>
        <end position="392"/>
    </location>
</feature>
<evidence type="ECO:0000259" key="12">
    <source>
        <dbReference type="PROSITE" id="PS51194"/>
    </source>
</evidence>
<evidence type="ECO:0000256" key="7">
    <source>
        <dbReference type="RuleBase" id="RU000492"/>
    </source>
</evidence>
<dbReference type="VEuPathDB" id="FungiDB:SPRG_02211"/>
<dbReference type="GO" id="GO:0016887">
    <property type="term" value="F:ATP hydrolysis activity"/>
    <property type="evidence" value="ECO:0007669"/>
    <property type="project" value="RHEA"/>
</dbReference>
<dbReference type="SMART" id="SM01178">
    <property type="entry name" value="DUF4217"/>
    <property type="match status" value="1"/>
</dbReference>
<dbReference type="KEGG" id="spar:SPRG_02211"/>
<name>A0A067CRR0_SAPPC</name>
<feature type="compositionally biased region" description="Low complexity" evidence="10">
    <location>
        <begin position="656"/>
        <end position="669"/>
    </location>
</feature>
<dbReference type="Pfam" id="PF00271">
    <property type="entry name" value="Helicase_C"/>
    <property type="match status" value="1"/>
</dbReference>
<dbReference type="PROSITE" id="PS00039">
    <property type="entry name" value="DEAD_ATP_HELICASE"/>
    <property type="match status" value="1"/>
</dbReference>
<dbReference type="RefSeq" id="XP_012196152.1">
    <property type="nucleotide sequence ID" value="XM_012340762.1"/>
</dbReference>
<dbReference type="GO" id="GO:0005524">
    <property type="term" value="F:ATP binding"/>
    <property type="evidence" value="ECO:0007669"/>
    <property type="project" value="UniProtKB-UniRule"/>
</dbReference>
<dbReference type="InterPro" id="IPR025313">
    <property type="entry name" value="SPB4-like_CTE"/>
</dbReference>
<evidence type="ECO:0000259" key="13">
    <source>
        <dbReference type="PROSITE" id="PS51195"/>
    </source>
</evidence>
<dbReference type="Pfam" id="PF00270">
    <property type="entry name" value="DEAD"/>
    <property type="match status" value="1"/>
</dbReference>
<comment type="similarity">
    <text evidence="7">Belongs to the DEAD box helicase family.</text>
</comment>
<dbReference type="Gene3D" id="3.40.50.300">
    <property type="entry name" value="P-loop containing nucleotide triphosphate hydrolases"/>
    <property type="match status" value="2"/>
</dbReference>
<dbReference type="InterPro" id="IPR000629">
    <property type="entry name" value="RNA-helicase_DEAD-box_CS"/>
</dbReference>
<dbReference type="PROSITE" id="PS51195">
    <property type="entry name" value="Q_MOTIF"/>
    <property type="match status" value="1"/>
</dbReference>
<dbReference type="InterPro" id="IPR014014">
    <property type="entry name" value="RNA_helicase_DEAD_Q_motif"/>
</dbReference>
<dbReference type="InterPro" id="IPR001650">
    <property type="entry name" value="Helicase_C-like"/>
</dbReference>
<evidence type="ECO:0000256" key="6">
    <source>
        <dbReference type="PROSITE-ProRule" id="PRU00552"/>
    </source>
</evidence>
<feature type="compositionally biased region" description="Acidic residues" evidence="10">
    <location>
        <begin position="528"/>
        <end position="539"/>
    </location>
</feature>
<dbReference type="InterPro" id="IPR011545">
    <property type="entry name" value="DEAD/DEAH_box_helicase_dom"/>
</dbReference>
<dbReference type="GO" id="GO:0003724">
    <property type="term" value="F:RNA helicase activity"/>
    <property type="evidence" value="ECO:0007669"/>
    <property type="project" value="UniProtKB-EC"/>
</dbReference>
<dbReference type="AlphaFoldDB" id="A0A067CRR0"/>
<sequence length="701" mass="78037">MAKDEGKLHERESKEVAVLNERIELETPARGSQMDDVESFDVLPLSMSTKNGLKRCKFTKPTKIQIGAIPHALAGRDILAAAKTGSGKTLAFLIPLIEKLYRLRWDVEDGLGGLVISPTRELALQIFEVLRGFAKTHTFSAGLVIGGKNFQEEQYRIIKMNILIATPGRLLQHMEQTPNFDLSNLQMLVLDEADRILDMGFSTQLASIIGLNEPEYVAVHEKSTTATPSGLTQNYLVCEVGQKLDVLFAFIKSHLKQKTIVFASTCRQVRFIHEVLCKMQPGVPLMALHGKYKQGKRVDVYYNFLNKPAAVMFATDVAARGLDFPNVDWVVQLDAPEDVANYIHRVGRTARYNKNGRALMQLLPSEEEGLLKGLNEAKIPIAKIKVNPQKTASTQGKVASIVAADKDLKLMAQKAFMSYVRSAMDMQALAASYGLPHAPRMPFLKDAVQTREANREKKNVNRKLQALKDKIKAEKLLKRLGGAKPPTKANSDDDESDDEDDDDDDASDDELLVVKQRHDWSGKSGDKGEDEDQDDEQLPDYETTKAALKKKQKKIRVGAAALNKVVFDDEGNSMTPFERFSKASAVATKELYENVEAKAEAFTQQVAARLQLKDAEDRQLEKDRVRAKHAKRRMKLKGERDDGSDDEDDYDGPRLAGASSDESMSGSNGSDEENEESDAGELEDQEALALQMMARKKRRLA</sequence>
<keyword evidence="5 8" id="KW-0694">RNA-binding</keyword>
<evidence type="ECO:0000256" key="10">
    <source>
        <dbReference type="SAM" id="MobiDB-lite"/>
    </source>
</evidence>
<comment type="function">
    <text evidence="8">RNA helicase.</text>
</comment>
<keyword evidence="2 7" id="KW-0378">Hydrolase</keyword>
<evidence type="ECO:0000256" key="9">
    <source>
        <dbReference type="SAM" id="Coils"/>
    </source>
</evidence>
<evidence type="ECO:0000256" key="2">
    <source>
        <dbReference type="ARBA" id="ARBA00022801"/>
    </source>
</evidence>
<gene>
    <name evidence="14" type="ORF">SPRG_02211</name>
</gene>
<keyword evidence="4 7" id="KW-0067">ATP-binding</keyword>
<dbReference type="OMA" id="LYRERWC"/>
<feature type="region of interest" description="Disordered" evidence="10">
    <location>
        <begin position="616"/>
        <end position="701"/>
    </location>
</feature>
<feature type="compositionally biased region" description="Acidic residues" evidence="10">
    <location>
        <begin position="670"/>
        <end position="686"/>
    </location>
</feature>
<dbReference type="STRING" id="695850.A0A067CRR0"/>
<evidence type="ECO:0000259" key="11">
    <source>
        <dbReference type="PROSITE" id="PS51192"/>
    </source>
</evidence>
<feature type="domain" description="Helicase ATP-binding" evidence="11">
    <location>
        <begin position="69"/>
        <end position="246"/>
    </location>
</feature>
<evidence type="ECO:0000256" key="3">
    <source>
        <dbReference type="ARBA" id="ARBA00022806"/>
    </source>
</evidence>
<evidence type="ECO:0000256" key="1">
    <source>
        <dbReference type="ARBA" id="ARBA00022741"/>
    </source>
</evidence>
<dbReference type="SMART" id="SM00487">
    <property type="entry name" value="DEXDc"/>
    <property type="match status" value="1"/>
</dbReference>